<dbReference type="Gene3D" id="1.10.630.10">
    <property type="entry name" value="Cytochrome P450"/>
    <property type="match status" value="1"/>
</dbReference>
<keyword evidence="6 13" id="KW-1133">Transmembrane helix</keyword>
<evidence type="ECO:0000256" key="13">
    <source>
        <dbReference type="SAM" id="Phobius"/>
    </source>
</evidence>
<protein>
    <recommendedName>
        <fullName evidence="16">Cytochrome P450</fullName>
    </recommendedName>
</protein>
<dbReference type="GO" id="GO:0005506">
    <property type="term" value="F:iron ion binding"/>
    <property type="evidence" value="ECO:0007669"/>
    <property type="project" value="InterPro"/>
</dbReference>
<dbReference type="InterPro" id="IPR002401">
    <property type="entry name" value="Cyt_P450_E_grp-I"/>
</dbReference>
<evidence type="ECO:0000313" key="14">
    <source>
        <dbReference type="EMBL" id="CAI0464902.1"/>
    </source>
</evidence>
<dbReference type="AlphaFoldDB" id="A0AAV0P176"/>
<dbReference type="EMBL" id="CAMGYJ010000008">
    <property type="protein sequence ID" value="CAI0464902.1"/>
    <property type="molecule type" value="Genomic_DNA"/>
</dbReference>
<evidence type="ECO:0000256" key="3">
    <source>
        <dbReference type="ARBA" id="ARBA00022617"/>
    </source>
</evidence>
<dbReference type="PRINTS" id="PR00463">
    <property type="entry name" value="EP450I"/>
</dbReference>
<comment type="caution">
    <text evidence="14">The sequence shown here is derived from an EMBL/GenBank/DDBJ whole genome shotgun (WGS) entry which is preliminary data.</text>
</comment>
<evidence type="ECO:0000256" key="11">
    <source>
        <dbReference type="PIRSR" id="PIRSR602401-1"/>
    </source>
</evidence>
<dbReference type="InterPro" id="IPR036396">
    <property type="entry name" value="Cyt_P450_sf"/>
</dbReference>
<keyword evidence="8 11" id="KW-0408">Iron</keyword>
<dbReference type="GO" id="GO:0016020">
    <property type="term" value="C:membrane"/>
    <property type="evidence" value="ECO:0007669"/>
    <property type="project" value="UniProtKB-SubCell"/>
</dbReference>
<evidence type="ECO:0000256" key="8">
    <source>
        <dbReference type="ARBA" id="ARBA00023004"/>
    </source>
</evidence>
<keyword evidence="9 12" id="KW-0503">Monooxygenase</keyword>
<evidence type="ECO:0000256" key="10">
    <source>
        <dbReference type="ARBA" id="ARBA00023136"/>
    </source>
</evidence>
<comment type="subcellular location">
    <subcellularLocation>
        <location evidence="1">Membrane</location>
        <topology evidence="1">Single-pass membrane protein</topology>
    </subcellularLocation>
</comment>
<evidence type="ECO:0008006" key="16">
    <source>
        <dbReference type="Google" id="ProtNLM"/>
    </source>
</evidence>
<keyword evidence="15" id="KW-1185">Reference proteome</keyword>
<dbReference type="GO" id="GO:0016705">
    <property type="term" value="F:oxidoreductase activity, acting on paired donors, with incorporation or reduction of molecular oxygen"/>
    <property type="evidence" value="ECO:0007669"/>
    <property type="project" value="InterPro"/>
</dbReference>
<evidence type="ECO:0000256" key="5">
    <source>
        <dbReference type="ARBA" id="ARBA00022723"/>
    </source>
</evidence>
<reference evidence="14" key="1">
    <citation type="submission" date="2022-08" db="EMBL/GenBank/DDBJ databases">
        <authorList>
            <person name="Gutierrez-Valencia J."/>
        </authorList>
    </citation>
    <scope>NUCLEOTIDE SEQUENCE</scope>
</reference>
<evidence type="ECO:0000256" key="12">
    <source>
        <dbReference type="RuleBase" id="RU000461"/>
    </source>
</evidence>
<dbReference type="GO" id="GO:0020037">
    <property type="term" value="F:heme binding"/>
    <property type="evidence" value="ECO:0007669"/>
    <property type="project" value="InterPro"/>
</dbReference>
<accession>A0AAV0P176</accession>
<gene>
    <name evidence="14" type="ORF">LITE_LOCUS36373</name>
</gene>
<feature type="transmembrane region" description="Helical" evidence="13">
    <location>
        <begin position="36"/>
        <end position="55"/>
    </location>
</feature>
<evidence type="ECO:0000256" key="2">
    <source>
        <dbReference type="ARBA" id="ARBA00010617"/>
    </source>
</evidence>
<keyword evidence="4 13" id="KW-0812">Transmembrane</keyword>
<feature type="non-terminal residue" evidence="14">
    <location>
        <position position="530"/>
    </location>
</feature>
<evidence type="ECO:0000313" key="15">
    <source>
        <dbReference type="Proteomes" id="UP001154282"/>
    </source>
</evidence>
<sequence>ILKAPPSLELQIEAASAVFGKTEDRAKQICKRTMELSISSLFITLLVICAITVLVKSCIPNPYGQKFNPPPSPPGLPLLGHLHLIRQPIHRSLQSISVKYGKILSLRFGSRRVLLLSTHSAVQQCYTDHDLAFASRPTLLAGKYFNYDFTTVIVAPYGDLWRNLRRILNNELFSSARLSKFAAVREAEIRASVERIARCGNKGGKVMVELKSRIHEATFNVMTMVTVGKRYYGGGVGNCEAEKFREAMRDVIDVSGWSNTGDFLPILQRVDLFGTGRRMAGLMKKMDKFLQELVDESREKLGEGKETAAIIDDLLSLQREEPEFMTDKIIKGIILVILTAGTNTTATTIEWAMALLLNHPEVMTKLRADIDAKVGQERLVNEQDLSNLDYLNHVIDETLRIYPPAPLLGPREASENCSVGGYDISKGTILIANVWAIHRDPEVWENPTKFVPERFEEGLRNVWEEEGCKFVPFGGGRRGCPGATVASRVIGLVLGCLVQGFEWERIGEEAVDMTEAIGLTMPRVKPLEVM</sequence>
<evidence type="ECO:0000256" key="9">
    <source>
        <dbReference type="ARBA" id="ARBA00023033"/>
    </source>
</evidence>
<evidence type="ECO:0000256" key="4">
    <source>
        <dbReference type="ARBA" id="ARBA00022692"/>
    </source>
</evidence>
<dbReference type="InterPro" id="IPR001128">
    <property type="entry name" value="Cyt_P450"/>
</dbReference>
<proteinExistence type="inferred from homology"/>
<dbReference type="GO" id="GO:0004497">
    <property type="term" value="F:monooxygenase activity"/>
    <property type="evidence" value="ECO:0007669"/>
    <property type="project" value="UniProtKB-KW"/>
</dbReference>
<comment type="similarity">
    <text evidence="2 12">Belongs to the cytochrome P450 family.</text>
</comment>
<keyword evidence="10 13" id="KW-0472">Membrane</keyword>
<keyword evidence="3 11" id="KW-0349">Heme</keyword>
<dbReference type="PANTHER" id="PTHR47947:SF62">
    <property type="entry name" value="CYTOCHROME P450, FAMILY 81, SUBFAMILY D, POLYPEPTIDE 5"/>
    <property type="match status" value="1"/>
</dbReference>
<evidence type="ECO:0000256" key="7">
    <source>
        <dbReference type="ARBA" id="ARBA00023002"/>
    </source>
</evidence>
<keyword evidence="5 11" id="KW-0479">Metal-binding</keyword>
<dbReference type="PROSITE" id="PS00086">
    <property type="entry name" value="CYTOCHROME_P450"/>
    <property type="match status" value="1"/>
</dbReference>
<dbReference type="FunFam" id="1.10.630.10:FF:000081">
    <property type="entry name" value="Cytochrome P450 CYP81N5"/>
    <property type="match status" value="1"/>
</dbReference>
<dbReference type="Pfam" id="PF00067">
    <property type="entry name" value="p450"/>
    <property type="match status" value="1"/>
</dbReference>
<organism evidence="14 15">
    <name type="scientific">Linum tenue</name>
    <dbReference type="NCBI Taxonomy" id="586396"/>
    <lineage>
        <taxon>Eukaryota</taxon>
        <taxon>Viridiplantae</taxon>
        <taxon>Streptophyta</taxon>
        <taxon>Embryophyta</taxon>
        <taxon>Tracheophyta</taxon>
        <taxon>Spermatophyta</taxon>
        <taxon>Magnoliopsida</taxon>
        <taxon>eudicotyledons</taxon>
        <taxon>Gunneridae</taxon>
        <taxon>Pentapetalae</taxon>
        <taxon>rosids</taxon>
        <taxon>fabids</taxon>
        <taxon>Malpighiales</taxon>
        <taxon>Linaceae</taxon>
        <taxon>Linum</taxon>
    </lineage>
</organism>
<keyword evidence="7 12" id="KW-0560">Oxidoreductase</keyword>
<dbReference type="SUPFAM" id="SSF48264">
    <property type="entry name" value="Cytochrome P450"/>
    <property type="match status" value="1"/>
</dbReference>
<feature type="non-terminal residue" evidence="14">
    <location>
        <position position="1"/>
    </location>
</feature>
<dbReference type="InterPro" id="IPR050651">
    <property type="entry name" value="Plant_Cytochrome_P450_Monoox"/>
</dbReference>
<name>A0AAV0P176_9ROSI</name>
<comment type="cofactor">
    <cofactor evidence="11">
        <name>heme</name>
        <dbReference type="ChEBI" id="CHEBI:30413"/>
    </cofactor>
</comment>
<dbReference type="PANTHER" id="PTHR47947">
    <property type="entry name" value="CYTOCHROME P450 82C3-RELATED"/>
    <property type="match status" value="1"/>
</dbReference>
<evidence type="ECO:0000256" key="1">
    <source>
        <dbReference type="ARBA" id="ARBA00004167"/>
    </source>
</evidence>
<feature type="binding site" description="axial binding residue" evidence="11">
    <location>
        <position position="480"/>
    </location>
    <ligand>
        <name>heme</name>
        <dbReference type="ChEBI" id="CHEBI:30413"/>
    </ligand>
    <ligandPart>
        <name>Fe</name>
        <dbReference type="ChEBI" id="CHEBI:18248"/>
    </ligandPart>
</feature>
<dbReference type="PRINTS" id="PR00385">
    <property type="entry name" value="P450"/>
</dbReference>
<evidence type="ECO:0000256" key="6">
    <source>
        <dbReference type="ARBA" id="ARBA00022989"/>
    </source>
</evidence>
<dbReference type="Proteomes" id="UP001154282">
    <property type="component" value="Unassembled WGS sequence"/>
</dbReference>
<dbReference type="InterPro" id="IPR017972">
    <property type="entry name" value="Cyt_P450_CS"/>
</dbReference>